<evidence type="ECO:0000259" key="12">
    <source>
        <dbReference type="Pfam" id="PF00912"/>
    </source>
</evidence>
<keyword evidence="10 11" id="KW-0961">Cell wall biogenesis/degradation</keyword>
<organism evidence="13 14">
    <name type="scientific">Haemophilus sputorum</name>
    <dbReference type="NCBI Taxonomy" id="1078480"/>
    <lineage>
        <taxon>Bacteria</taxon>
        <taxon>Pseudomonadati</taxon>
        <taxon>Pseudomonadota</taxon>
        <taxon>Gammaproteobacteria</taxon>
        <taxon>Pasteurellales</taxon>
        <taxon>Pasteurellaceae</taxon>
        <taxon>Haemophilus</taxon>
    </lineage>
</organism>
<evidence type="ECO:0000256" key="2">
    <source>
        <dbReference type="ARBA" id="ARBA00022519"/>
    </source>
</evidence>
<keyword evidence="3 11" id="KW-0328">Glycosyltransferase</keyword>
<comment type="function">
    <text evidence="11">Peptidoglycan polymerase that catalyzes glycan chain elongation from lipid-linked precursors.</text>
</comment>
<dbReference type="GO" id="GO:0005886">
    <property type="term" value="C:plasma membrane"/>
    <property type="evidence" value="ECO:0007669"/>
    <property type="project" value="UniProtKB-SubCell"/>
</dbReference>
<accession>A0A369YHD7</accession>
<protein>
    <recommendedName>
        <fullName evidence="11">Biosynthetic peptidoglycan transglycosylase</fullName>
        <ecNumber evidence="11">2.4.99.28</ecNumber>
    </recommendedName>
    <alternativeName>
        <fullName evidence="11">Glycan polymerase</fullName>
    </alternativeName>
    <alternativeName>
        <fullName evidence="11">Peptidoglycan glycosyltransferase MtgA</fullName>
        <shortName evidence="11">PGT</shortName>
    </alternativeName>
</protein>
<dbReference type="EMBL" id="QEPN01000002">
    <property type="protein sequence ID" value="RDE73293.1"/>
    <property type="molecule type" value="Genomic_DNA"/>
</dbReference>
<feature type="domain" description="Glycosyl transferase family 51" evidence="12">
    <location>
        <begin position="80"/>
        <end position="246"/>
    </location>
</feature>
<name>A0A369YHD7_9PAST</name>
<evidence type="ECO:0000256" key="8">
    <source>
        <dbReference type="ARBA" id="ARBA00022989"/>
    </source>
</evidence>
<dbReference type="Gene3D" id="1.10.3810.10">
    <property type="entry name" value="Biosynthetic peptidoglycan transglycosylase-like"/>
    <property type="match status" value="1"/>
</dbReference>
<dbReference type="GO" id="GO:0016763">
    <property type="term" value="F:pentosyltransferase activity"/>
    <property type="evidence" value="ECO:0007669"/>
    <property type="project" value="InterPro"/>
</dbReference>
<dbReference type="GO" id="GO:0008360">
    <property type="term" value="P:regulation of cell shape"/>
    <property type="evidence" value="ECO:0007669"/>
    <property type="project" value="UniProtKB-KW"/>
</dbReference>
<comment type="catalytic activity">
    <reaction evidence="11">
        <text>[GlcNAc-(1-&gt;4)-Mur2Ac(oyl-L-Ala-gamma-D-Glu-L-Lys-D-Ala-D-Ala)](n)-di-trans,octa-cis-undecaprenyl diphosphate + beta-D-GlcNAc-(1-&gt;4)-Mur2Ac(oyl-L-Ala-gamma-D-Glu-L-Lys-D-Ala-D-Ala)-di-trans,octa-cis-undecaprenyl diphosphate = [GlcNAc-(1-&gt;4)-Mur2Ac(oyl-L-Ala-gamma-D-Glu-L-Lys-D-Ala-D-Ala)](n+1)-di-trans,octa-cis-undecaprenyl diphosphate + di-trans,octa-cis-undecaprenyl diphosphate + H(+)</text>
        <dbReference type="Rhea" id="RHEA:23708"/>
        <dbReference type="Rhea" id="RHEA-COMP:9602"/>
        <dbReference type="Rhea" id="RHEA-COMP:9603"/>
        <dbReference type="ChEBI" id="CHEBI:15378"/>
        <dbReference type="ChEBI" id="CHEBI:58405"/>
        <dbReference type="ChEBI" id="CHEBI:60033"/>
        <dbReference type="ChEBI" id="CHEBI:78435"/>
        <dbReference type="EC" id="2.4.99.28"/>
    </reaction>
</comment>
<evidence type="ECO:0000256" key="3">
    <source>
        <dbReference type="ARBA" id="ARBA00022676"/>
    </source>
</evidence>
<dbReference type="PANTHER" id="PTHR30400:SF0">
    <property type="entry name" value="BIOSYNTHETIC PEPTIDOGLYCAN TRANSGLYCOSYLASE"/>
    <property type="match status" value="1"/>
</dbReference>
<keyword evidence="2 11" id="KW-0997">Cell inner membrane</keyword>
<evidence type="ECO:0000313" key="14">
    <source>
        <dbReference type="Proteomes" id="UP000253872"/>
    </source>
</evidence>
<keyword evidence="7 11" id="KW-0573">Peptidoglycan synthesis</keyword>
<evidence type="ECO:0000256" key="11">
    <source>
        <dbReference type="HAMAP-Rule" id="MF_00766"/>
    </source>
</evidence>
<gene>
    <name evidence="11" type="primary">mtgA</name>
    <name evidence="13" type="ORF">DPV93_04180</name>
</gene>
<keyword evidence="6 11" id="KW-0133">Cell shape</keyword>
<comment type="caution">
    <text evidence="13">The sequence shown here is derived from an EMBL/GenBank/DDBJ whole genome shotgun (WGS) entry which is preliminary data.</text>
</comment>
<dbReference type="EC" id="2.4.99.28" evidence="11"/>
<evidence type="ECO:0000256" key="10">
    <source>
        <dbReference type="ARBA" id="ARBA00023316"/>
    </source>
</evidence>
<keyword evidence="5 11" id="KW-0812">Transmembrane</keyword>
<comment type="subcellular location">
    <subcellularLocation>
        <location evidence="11">Cell inner membrane</location>
        <topology evidence="11">Single-pass membrane protein</topology>
    </subcellularLocation>
</comment>
<dbReference type="GO" id="GO:0071555">
    <property type="term" value="P:cell wall organization"/>
    <property type="evidence" value="ECO:0007669"/>
    <property type="project" value="UniProtKB-KW"/>
</dbReference>
<keyword evidence="1 11" id="KW-1003">Cell membrane</keyword>
<evidence type="ECO:0000256" key="4">
    <source>
        <dbReference type="ARBA" id="ARBA00022679"/>
    </source>
</evidence>
<keyword evidence="4 11" id="KW-0808">Transferase</keyword>
<dbReference type="STRING" id="1035839.GCA_000238795_00458"/>
<evidence type="ECO:0000256" key="1">
    <source>
        <dbReference type="ARBA" id="ARBA00022475"/>
    </source>
</evidence>
<dbReference type="Pfam" id="PF00912">
    <property type="entry name" value="Transgly"/>
    <property type="match status" value="1"/>
</dbReference>
<dbReference type="NCBIfam" id="TIGR02070">
    <property type="entry name" value="mono_pep_trsgly"/>
    <property type="match status" value="1"/>
</dbReference>
<evidence type="ECO:0000256" key="5">
    <source>
        <dbReference type="ARBA" id="ARBA00022692"/>
    </source>
</evidence>
<dbReference type="RefSeq" id="WP_111402443.1">
    <property type="nucleotide sequence ID" value="NZ_QEPN01000002.1"/>
</dbReference>
<dbReference type="SUPFAM" id="SSF53955">
    <property type="entry name" value="Lysozyme-like"/>
    <property type="match status" value="1"/>
</dbReference>
<comment type="pathway">
    <text evidence="11">Cell wall biogenesis; peptidoglycan biosynthesis.</text>
</comment>
<dbReference type="InterPro" id="IPR023346">
    <property type="entry name" value="Lysozyme-like_dom_sf"/>
</dbReference>
<dbReference type="GO" id="GO:0008955">
    <property type="term" value="F:peptidoglycan glycosyltransferase activity"/>
    <property type="evidence" value="ECO:0007669"/>
    <property type="project" value="UniProtKB-UniRule"/>
</dbReference>
<dbReference type="InterPro" id="IPR036950">
    <property type="entry name" value="PBP_transglycosylase"/>
</dbReference>
<reference evidence="13 14" key="1">
    <citation type="submission" date="2018-05" db="EMBL/GenBank/DDBJ databases">
        <title>Draft Genome Sequences for a Diverse set of 7 Haemophilus Species.</title>
        <authorList>
            <person name="Nichols M."/>
            <person name="Topaz N."/>
            <person name="Wang X."/>
            <person name="Wang X."/>
            <person name="Boxrud D."/>
        </authorList>
    </citation>
    <scope>NUCLEOTIDE SEQUENCE [LARGE SCALE GENOMIC DNA]</scope>
    <source>
        <strain evidence="13 14">C2002001239</strain>
    </source>
</reference>
<comment type="similarity">
    <text evidence="11">Belongs to the glycosyltransferase 51 family.</text>
</comment>
<dbReference type="UniPathway" id="UPA00219"/>
<evidence type="ECO:0000256" key="7">
    <source>
        <dbReference type="ARBA" id="ARBA00022984"/>
    </source>
</evidence>
<sequence>MAKRRKSSWMNRLLQQVIRFFVPKQIRSKMGWFWFGSTRLGTSLVGGFLALVMLFSVLPVPYSAYMLQQKVYHLFTGERYDIQKKWVSLDQIAWQMQMAVIASEDQTFESHFGIDLNAIQRALIRNGKSKKVVGASTISQQTVKNMFLWHGQSWIRKGIELPMTLVVENVWGKARILEVYLNVAEFGDGIFGVEAAARHFFNKSANQLSLQEAALLAASLPNPQVYRVNKPGPTMRKRQAWIVRQVNNLGGKNYLEKL</sequence>
<proteinExistence type="inferred from homology"/>
<dbReference type="PANTHER" id="PTHR30400">
    <property type="entry name" value="MONOFUNCTIONAL BIOSYNTHETIC PEPTIDOGLYCAN TRANSGLYCOSYLASE"/>
    <property type="match status" value="1"/>
</dbReference>
<dbReference type="InterPro" id="IPR011812">
    <property type="entry name" value="Pep_trsgly"/>
</dbReference>
<dbReference type="GO" id="GO:0009274">
    <property type="term" value="C:peptidoglycan-based cell wall"/>
    <property type="evidence" value="ECO:0007669"/>
    <property type="project" value="InterPro"/>
</dbReference>
<dbReference type="InterPro" id="IPR001264">
    <property type="entry name" value="Glyco_trans_51"/>
</dbReference>
<dbReference type="AlphaFoldDB" id="A0A369YHD7"/>
<evidence type="ECO:0000313" key="13">
    <source>
        <dbReference type="EMBL" id="RDE73293.1"/>
    </source>
</evidence>
<keyword evidence="8 11" id="KW-1133">Transmembrane helix</keyword>
<dbReference type="GO" id="GO:0009252">
    <property type="term" value="P:peptidoglycan biosynthetic process"/>
    <property type="evidence" value="ECO:0007669"/>
    <property type="project" value="UniProtKB-UniRule"/>
</dbReference>
<evidence type="ECO:0000256" key="6">
    <source>
        <dbReference type="ARBA" id="ARBA00022960"/>
    </source>
</evidence>
<keyword evidence="9 11" id="KW-0472">Membrane</keyword>
<dbReference type="Proteomes" id="UP000253872">
    <property type="component" value="Unassembled WGS sequence"/>
</dbReference>
<dbReference type="HAMAP" id="MF_00766">
    <property type="entry name" value="PGT_MtgA"/>
    <property type="match status" value="1"/>
</dbReference>
<evidence type="ECO:0000256" key="9">
    <source>
        <dbReference type="ARBA" id="ARBA00023136"/>
    </source>
</evidence>